<keyword evidence="4" id="KW-1185">Reference proteome</keyword>
<evidence type="ECO:0000313" key="4">
    <source>
        <dbReference type="Proteomes" id="UP001230951"/>
    </source>
</evidence>
<dbReference type="Proteomes" id="UP001230951">
    <property type="component" value="Unassembled WGS sequence"/>
</dbReference>
<evidence type="ECO:0008006" key="6">
    <source>
        <dbReference type="Google" id="ProtNLM"/>
    </source>
</evidence>
<evidence type="ECO:0000256" key="1">
    <source>
        <dbReference type="SAM" id="Phobius"/>
    </source>
</evidence>
<comment type="caution">
    <text evidence="2">The sequence shown here is derived from an EMBL/GenBank/DDBJ whole genome shotgun (WGS) entry which is preliminary data.</text>
</comment>
<proteinExistence type="predicted"/>
<sequence length="137" mass="15083">MPPKQPCSERWSGRAITIFGSHYAKVTGEETALQLAVMLGLATFLSLGYAAVLATALREQSLTARERALIDRRWRIAAELAWTFGTLAVAFIPPMLELTWPPTLLLSVIFRQLSRGSGSSRVQGEPPYTVVAPRVRT</sequence>
<keyword evidence="1" id="KW-0472">Membrane</keyword>
<accession>A0AAW8DFE6</accession>
<dbReference type="AlphaFoldDB" id="A0AAW8DFE6"/>
<reference evidence="2 4" key="1">
    <citation type="submission" date="2023-07" db="EMBL/GenBank/DDBJ databases">
        <title>Sorghum-associated microbial communities from plants grown in Nebraska, USA.</title>
        <authorList>
            <person name="Schachtman D."/>
        </authorList>
    </citation>
    <scope>NUCLEOTIDE SEQUENCE</scope>
    <source>
        <strain evidence="2">DS1006</strain>
        <strain evidence="3 4">DS1016</strain>
    </source>
</reference>
<organism evidence="2 5">
    <name type="scientific">Arthrobacter bambusae</name>
    <dbReference type="NCBI Taxonomy" id="1338426"/>
    <lineage>
        <taxon>Bacteria</taxon>
        <taxon>Bacillati</taxon>
        <taxon>Actinomycetota</taxon>
        <taxon>Actinomycetes</taxon>
        <taxon>Micrococcales</taxon>
        <taxon>Micrococcaceae</taxon>
        <taxon>Arthrobacter</taxon>
    </lineage>
</organism>
<name>A0AAW8DFE6_9MICC</name>
<feature type="transmembrane region" description="Helical" evidence="1">
    <location>
        <begin position="32"/>
        <end position="55"/>
    </location>
</feature>
<protein>
    <recommendedName>
        <fullName evidence="6">Integral membrane protein</fullName>
    </recommendedName>
</protein>
<evidence type="ECO:0000313" key="2">
    <source>
        <dbReference type="EMBL" id="MDP9904617.1"/>
    </source>
</evidence>
<feature type="transmembrane region" description="Helical" evidence="1">
    <location>
        <begin position="76"/>
        <end position="96"/>
    </location>
</feature>
<keyword evidence="1" id="KW-0812">Transmembrane</keyword>
<dbReference type="Proteomes" id="UP001242995">
    <property type="component" value="Unassembled WGS sequence"/>
</dbReference>
<evidence type="ECO:0000313" key="3">
    <source>
        <dbReference type="EMBL" id="MDQ0180954.1"/>
    </source>
</evidence>
<gene>
    <name evidence="2" type="ORF">J2S90_001572</name>
    <name evidence="3" type="ORF">J2S93_002381</name>
</gene>
<evidence type="ECO:0000313" key="5">
    <source>
        <dbReference type="Proteomes" id="UP001242995"/>
    </source>
</evidence>
<dbReference type="EMBL" id="JAUSTF010000004">
    <property type="protein sequence ID" value="MDQ0180954.1"/>
    <property type="molecule type" value="Genomic_DNA"/>
</dbReference>
<keyword evidence="1" id="KW-1133">Transmembrane helix</keyword>
<dbReference type="EMBL" id="JAUSRG010000003">
    <property type="protein sequence ID" value="MDP9904617.1"/>
    <property type="molecule type" value="Genomic_DNA"/>
</dbReference>